<organism evidence="1 2">
    <name type="scientific">Aquilegia coerulea</name>
    <name type="common">Rocky mountain columbine</name>
    <dbReference type="NCBI Taxonomy" id="218851"/>
    <lineage>
        <taxon>Eukaryota</taxon>
        <taxon>Viridiplantae</taxon>
        <taxon>Streptophyta</taxon>
        <taxon>Embryophyta</taxon>
        <taxon>Tracheophyta</taxon>
        <taxon>Spermatophyta</taxon>
        <taxon>Magnoliopsida</taxon>
        <taxon>Ranunculales</taxon>
        <taxon>Ranunculaceae</taxon>
        <taxon>Thalictroideae</taxon>
        <taxon>Aquilegia</taxon>
    </lineage>
</organism>
<name>A0A2G5E6M8_AQUCA</name>
<sequence length="81" mass="9707">MRTKAFRHLHCLCYLNHLLEIGTNNHLKETEELYTDIWLGLVMVDMLMIYENKHQFLHFCRNEKGVLYVEMMSNDNSDQSS</sequence>
<dbReference type="AlphaFoldDB" id="A0A2G5E6M8"/>
<reference evidence="1 2" key="1">
    <citation type="submission" date="2017-09" db="EMBL/GenBank/DDBJ databases">
        <title>WGS assembly of Aquilegia coerulea Goldsmith.</title>
        <authorList>
            <person name="Hodges S."/>
            <person name="Kramer E."/>
            <person name="Nordborg M."/>
            <person name="Tomkins J."/>
            <person name="Borevitz J."/>
            <person name="Derieg N."/>
            <person name="Yan J."/>
            <person name="Mihaltcheva S."/>
            <person name="Hayes R.D."/>
            <person name="Rokhsar D."/>
        </authorList>
    </citation>
    <scope>NUCLEOTIDE SEQUENCE [LARGE SCALE GENOMIC DNA]</scope>
    <source>
        <strain evidence="2">cv. Goldsmith</strain>
    </source>
</reference>
<dbReference type="EMBL" id="KZ305028">
    <property type="protein sequence ID" value="PIA51376.1"/>
    <property type="molecule type" value="Genomic_DNA"/>
</dbReference>
<evidence type="ECO:0000313" key="1">
    <source>
        <dbReference type="EMBL" id="PIA51376.1"/>
    </source>
</evidence>
<proteinExistence type="predicted"/>
<gene>
    <name evidence="1" type="ORF">AQUCO_01100299v1</name>
</gene>
<accession>A0A2G5E6M8</accession>
<protein>
    <submittedName>
        <fullName evidence="1">Uncharacterized protein</fullName>
    </submittedName>
</protein>
<dbReference type="Proteomes" id="UP000230069">
    <property type="component" value="Unassembled WGS sequence"/>
</dbReference>
<dbReference type="InParanoid" id="A0A2G5E6M8"/>
<evidence type="ECO:0000313" key="2">
    <source>
        <dbReference type="Proteomes" id="UP000230069"/>
    </source>
</evidence>
<keyword evidence="2" id="KW-1185">Reference proteome</keyword>